<proteinExistence type="predicted"/>
<evidence type="ECO:0000313" key="1">
    <source>
        <dbReference type="EMBL" id="GCE29114.1"/>
    </source>
</evidence>
<evidence type="ECO:0000313" key="2">
    <source>
        <dbReference type="Proteomes" id="UP000287171"/>
    </source>
</evidence>
<accession>A0A402BCQ5</accession>
<dbReference type="EMBL" id="BIFT01000001">
    <property type="protein sequence ID" value="GCE29114.1"/>
    <property type="molecule type" value="Genomic_DNA"/>
</dbReference>
<comment type="caution">
    <text evidence="1">The sequence shown here is derived from an EMBL/GenBank/DDBJ whole genome shotgun (WGS) entry which is preliminary data.</text>
</comment>
<organism evidence="1 2">
    <name type="scientific">Dictyobacter alpinus</name>
    <dbReference type="NCBI Taxonomy" id="2014873"/>
    <lineage>
        <taxon>Bacteria</taxon>
        <taxon>Bacillati</taxon>
        <taxon>Chloroflexota</taxon>
        <taxon>Ktedonobacteria</taxon>
        <taxon>Ktedonobacterales</taxon>
        <taxon>Dictyobacteraceae</taxon>
        <taxon>Dictyobacter</taxon>
    </lineage>
</organism>
<reference evidence="2" key="1">
    <citation type="submission" date="2018-12" db="EMBL/GenBank/DDBJ databases">
        <title>Tengunoibacter tsumagoiensis gen. nov., sp. nov., Dictyobacter kobayashii sp. nov., D. alpinus sp. nov., and D. joshuensis sp. nov. and description of Dictyobacteraceae fam. nov. within the order Ktedonobacterales isolated from Tengu-no-mugimeshi.</title>
        <authorList>
            <person name="Wang C.M."/>
            <person name="Zheng Y."/>
            <person name="Sakai Y."/>
            <person name="Toyoda A."/>
            <person name="Minakuchi Y."/>
            <person name="Abe K."/>
            <person name="Yokota A."/>
            <person name="Yabe S."/>
        </authorList>
    </citation>
    <scope>NUCLEOTIDE SEQUENCE [LARGE SCALE GENOMIC DNA]</scope>
    <source>
        <strain evidence="2">Uno16</strain>
    </source>
</reference>
<gene>
    <name evidence="1" type="ORF">KDA_45980</name>
</gene>
<protein>
    <submittedName>
        <fullName evidence="1">Uncharacterized protein</fullName>
    </submittedName>
</protein>
<dbReference type="Proteomes" id="UP000287171">
    <property type="component" value="Unassembled WGS sequence"/>
</dbReference>
<name>A0A402BCQ5_9CHLR</name>
<sequence length="74" mass="8420">MPECTSSRMARHVWIYPPSSESKKREPYRVFLLFDDLAYSDLPASPIILDQRVGNDELSAADRVLNPLVHLSFG</sequence>
<keyword evidence="2" id="KW-1185">Reference proteome</keyword>
<dbReference type="AlphaFoldDB" id="A0A402BCQ5"/>